<feature type="domain" description="Tyr recombinase" evidence="6">
    <location>
        <begin position="165"/>
        <end position="356"/>
    </location>
</feature>
<evidence type="ECO:0000256" key="4">
    <source>
        <dbReference type="ARBA" id="ARBA00023172"/>
    </source>
</evidence>
<dbReference type="STRING" id="765913.ThidrDRAFT_1187"/>
<dbReference type="GO" id="GO:0003677">
    <property type="term" value="F:DNA binding"/>
    <property type="evidence" value="ECO:0007669"/>
    <property type="project" value="UniProtKB-UniRule"/>
</dbReference>
<dbReference type="PANTHER" id="PTHR30349:SF64">
    <property type="entry name" value="PROPHAGE INTEGRASE INTD-RELATED"/>
    <property type="match status" value="1"/>
</dbReference>
<dbReference type="GO" id="GO:0006310">
    <property type="term" value="P:DNA recombination"/>
    <property type="evidence" value="ECO:0007669"/>
    <property type="project" value="UniProtKB-KW"/>
</dbReference>
<dbReference type="InterPro" id="IPR044068">
    <property type="entry name" value="CB"/>
</dbReference>
<protein>
    <submittedName>
        <fullName evidence="8">Integrase family protein</fullName>
    </submittedName>
</protein>
<dbReference type="Pfam" id="PF14659">
    <property type="entry name" value="Phage_int_SAM_3"/>
    <property type="match status" value="1"/>
</dbReference>
<evidence type="ECO:0000256" key="3">
    <source>
        <dbReference type="ARBA" id="ARBA00023125"/>
    </source>
</evidence>
<evidence type="ECO:0000313" key="8">
    <source>
        <dbReference type="EMBL" id="EGV32702.1"/>
    </source>
</evidence>
<keyword evidence="9" id="KW-1185">Reference proteome</keyword>
<dbReference type="GO" id="GO:0015074">
    <property type="term" value="P:DNA integration"/>
    <property type="evidence" value="ECO:0007669"/>
    <property type="project" value="UniProtKB-KW"/>
</dbReference>
<keyword evidence="4" id="KW-0233">DNA recombination</keyword>
<comment type="caution">
    <text evidence="8">The sequence shown here is derived from an EMBL/GenBank/DDBJ whole genome shotgun (WGS) entry which is preliminary data.</text>
</comment>
<reference evidence="8 9" key="1">
    <citation type="submission" date="2011-06" db="EMBL/GenBank/DDBJ databases">
        <title>The draft genome of Thiorhodococcus drewsii AZ1.</title>
        <authorList>
            <consortium name="US DOE Joint Genome Institute (JGI-PGF)"/>
            <person name="Lucas S."/>
            <person name="Han J."/>
            <person name="Lapidus A."/>
            <person name="Cheng J.-F."/>
            <person name="Goodwin L."/>
            <person name="Pitluck S."/>
            <person name="Peters L."/>
            <person name="Land M.L."/>
            <person name="Hauser L."/>
            <person name="Vogl K."/>
            <person name="Liu Z."/>
            <person name="Imhoff J."/>
            <person name="Thiel V."/>
            <person name="Frigaard N.-U."/>
            <person name="Bryant D.A."/>
            <person name="Woyke T.J."/>
        </authorList>
    </citation>
    <scope>NUCLEOTIDE SEQUENCE [LARGE SCALE GENOMIC DNA]</scope>
    <source>
        <strain evidence="8 9">AZ1</strain>
    </source>
</reference>
<dbReference type="InterPro" id="IPR010998">
    <property type="entry name" value="Integrase_recombinase_N"/>
</dbReference>
<dbReference type="InterPro" id="IPR002104">
    <property type="entry name" value="Integrase_catalytic"/>
</dbReference>
<feature type="domain" description="Core-binding (CB)" evidence="7">
    <location>
        <begin position="63"/>
        <end position="143"/>
    </location>
</feature>
<dbReference type="eggNOG" id="COG0582">
    <property type="taxonomic scope" value="Bacteria"/>
</dbReference>
<proteinExistence type="inferred from homology"/>
<sequence>MATITKLQRASGTVYKARVRRAGQNGQISKTFPTRTAAERWARKIEGAIVDDNAGLTSEGQKHTLGETIAQYRADKLPKLRPSTARAYEDHLEYWESSLGHLRLSEITPAKIADHRDKLQEGRAPATVSRYLATLASVLTFAKKSKHWLKDSPMDAVEKPIVSNGKTRFLTQDELKRLLEACRSSESPDLYLAVLISITTGARQGEVFGLRWCDVDLVSGALFLRVDSETRTKGGVRRVGIASQVRPLLEERLEALKAKCRGADGDEKEMPERGLVFPSRISTKQPVDLRTPFWTALRRAGIENFRWHDLRHSAASFMAANGASLLEIGTVLGHKSSNTTKRYAHLTEQATDILVQSTADRVLGGAS</sequence>
<dbReference type="InterPro" id="IPR013762">
    <property type="entry name" value="Integrase-like_cat_sf"/>
</dbReference>
<dbReference type="RefSeq" id="WP_007039902.1">
    <property type="nucleotide sequence ID" value="NZ_AFWT01000006.1"/>
</dbReference>
<keyword evidence="3 5" id="KW-0238">DNA-binding</keyword>
<organism evidence="8 9">
    <name type="scientific">Thiorhodococcus drewsii AZ1</name>
    <dbReference type="NCBI Taxonomy" id="765913"/>
    <lineage>
        <taxon>Bacteria</taxon>
        <taxon>Pseudomonadati</taxon>
        <taxon>Pseudomonadota</taxon>
        <taxon>Gammaproteobacteria</taxon>
        <taxon>Chromatiales</taxon>
        <taxon>Chromatiaceae</taxon>
        <taxon>Thiorhodococcus</taxon>
    </lineage>
</organism>
<comment type="similarity">
    <text evidence="1">Belongs to the 'phage' integrase family.</text>
</comment>
<dbReference type="PROSITE" id="PS51898">
    <property type="entry name" value="TYR_RECOMBINASE"/>
    <property type="match status" value="1"/>
</dbReference>
<evidence type="ECO:0000259" key="7">
    <source>
        <dbReference type="PROSITE" id="PS51900"/>
    </source>
</evidence>
<dbReference type="PANTHER" id="PTHR30349">
    <property type="entry name" value="PHAGE INTEGRASE-RELATED"/>
    <property type="match status" value="1"/>
</dbReference>
<dbReference type="InterPro" id="IPR050090">
    <property type="entry name" value="Tyrosine_recombinase_XerCD"/>
</dbReference>
<dbReference type="CDD" id="cd00796">
    <property type="entry name" value="INT_Rci_Hp1_C"/>
    <property type="match status" value="1"/>
</dbReference>
<dbReference type="Gene3D" id="1.10.150.130">
    <property type="match status" value="1"/>
</dbReference>
<dbReference type="InterPro" id="IPR004107">
    <property type="entry name" value="Integrase_SAM-like_N"/>
</dbReference>
<dbReference type="InterPro" id="IPR011010">
    <property type="entry name" value="DNA_brk_join_enz"/>
</dbReference>
<dbReference type="EMBL" id="AFWT01000006">
    <property type="protein sequence ID" value="EGV32702.1"/>
    <property type="molecule type" value="Genomic_DNA"/>
</dbReference>
<evidence type="ECO:0000259" key="6">
    <source>
        <dbReference type="PROSITE" id="PS51898"/>
    </source>
</evidence>
<dbReference type="PROSITE" id="PS51900">
    <property type="entry name" value="CB"/>
    <property type="match status" value="1"/>
</dbReference>
<dbReference type="Gene3D" id="1.10.443.10">
    <property type="entry name" value="Intergrase catalytic core"/>
    <property type="match status" value="1"/>
</dbReference>
<evidence type="ECO:0000256" key="5">
    <source>
        <dbReference type="PROSITE-ProRule" id="PRU01248"/>
    </source>
</evidence>
<dbReference type="SUPFAM" id="SSF56349">
    <property type="entry name" value="DNA breaking-rejoining enzymes"/>
    <property type="match status" value="1"/>
</dbReference>
<dbReference type="AlphaFoldDB" id="G2DYS5"/>
<dbReference type="OrthoDB" id="5567253at2"/>
<keyword evidence="2" id="KW-0229">DNA integration</keyword>
<dbReference type="Pfam" id="PF00589">
    <property type="entry name" value="Phage_integrase"/>
    <property type="match status" value="1"/>
</dbReference>
<evidence type="ECO:0000256" key="2">
    <source>
        <dbReference type="ARBA" id="ARBA00022908"/>
    </source>
</evidence>
<name>G2DYS5_9GAMM</name>
<evidence type="ECO:0000313" key="9">
    <source>
        <dbReference type="Proteomes" id="UP000004200"/>
    </source>
</evidence>
<evidence type="ECO:0000256" key="1">
    <source>
        <dbReference type="ARBA" id="ARBA00008857"/>
    </source>
</evidence>
<gene>
    <name evidence="8" type="ORF">ThidrDRAFT_1187</name>
</gene>
<accession>G2DYS5</accession>
<dbReference type="Proteomes" id="UP000004200">
    <property type="component" value="Unassembled WGS sequence"/>
</dbReference>